<feature type="domain" description="R13L1/DRL21-like LRR repeat region" evidence="12">
    <location>
        <begin position="818"/>
        <end position="960"/>
    </location>
</feature>
<dbReference type="FunFam" id="1.10.10.10:FF:000322">
    <property type="entry name" value="Probable disease resistance protein At1g63360"/>
    <property type="match status" value="1"/>
</dbReference>
<evidence type="ECO:0000313" key="14">
    <source>
        <dbReference type="Proteomes" id="UP000324897"/>
    </source>
</evidence>
<dbReference type="Gene3D" id="1.10.8.430">
    <property type="entry name" value="Helical domain of apoptotic protease-activating factors"/>
    <property type="match status" value="1"/>
</dbReference>
<evidence type="ECO:0000259" key="12">
    <source>
        <dbReference type="Pfam" id="PF25019"/>
    </source>
</evidence>
<sequence length="1205" mass="136297">MEAAVASGILKVAGSKLVLLLASEFAAITGMGKDLSELQDIHGELEGWLSAVRDLSIEKDRRFGWVIKLRDVANDVFDLLTEVHLEAEKHKIASGDERHAIFDRLSAKPRSFLYRYKVAHKIKAIKVRLAAIMKQRSGMNSIGNNLALNQPIQSRNRATGELSLLTNVEESQISIRDQEKVEIVSKLLESNEDDGWIVSIVGLGGSGKTTLAKHICHENKIKEHFKDNMFWVHVSQEFDVEKLIDKLFEAIIGQMSKLHTRQHMLHEISNKLSGKKFLLVLDDAWHTEKFDLEQFMVHLKSGASGSKILLTTRDRKVAEVVKSSHIFQLAFLSSLFINGFELAEEDFDSEFKNVGKEILKRCGGVPLAIKTLGGILSDKREINTWRAIIQSDLWNDKNTEVRVFASLKLSYIHLKDYLKQCFTFCSIFPKGYSINKNNLIEQWIVHGFVNQMMNEEPEVTGSEYFNSLVKVGFFQDAHESWDDIGVAYKMHDLIHDLTRYILESEVVISLRKNMTKDCTRKCRYLSLTSSRENVDSDRVSFDKVRALYVSEGNLTLDKLVKKSRYIFSVVLNCAIDTPFPLFILKLDYLGYLEIYYVSCTILPEAISGCWNLQSLHFIDCNGFVTLPKSIGKLKKLRTLELISTDIESLPQSISHCRDLQALQISICEEFREIPNIIGKNENLRVLQIVECENLQLPSEFIGEFSNIQTINLAGCSSLVLLPSTFYSDTLRTLNLSQTRVTKLPEWVTLVGTLECISLENCWDLEELPRGIGNLKRLESLNLNGCIRLNWMPSGFAQLTRLKRLDLFVVGCGEDDARISDIENLDIISGCMQIKKLENLMDSNDAEKACLKQKENIRDLRMTWSESLMEKELVSDLRVLDALEPPSEIEKLRIDGYRGSHLPCWMSKQSDSSYLEGPLLKQSGQPRFHCLIHLGLSEMPNLKRVQGILVLPSLKSIMLFRMPILDELWTITSGLGIGKEVSEQYCFPILSDVQICCCPKLVVKPYFPPSVKSLALGYDEHQVSSGGSFFRSSPPCGDEPSSSNGVLAMTHLKNLKLYCMDVSASDWGSLQHLARLESLDISLCRLTELPVSMLGLTSLQSLRIFRCTSLAVLPEWIGELRSLQELDVSVCPLMSSLPRSIEHLISLTRLEFNDCPSLQSLPGSIQHLSSLQRLDIIACPDLARRYKKEVGEDWNLVSHIPYVTIV</sequence>
<evidence type="ECO:0000259" key="10">
    <source>
        <dbReference type="Pfam" id="PF23559"/>
    </source>
</evidence>
<dbReference type="SUPFAM" id="SSF52540">
    <property type="entry name" value="P-loop containing nucleoside triphosphate hydrolases"/>
    <property type="match status" value="1"/>
</dbReference>
<evidence type="ECO:0000256" key="3">
    <source>
        <dbReference type="ARBA" id="ARBA00022737"/>
    </source>
</evidence>
<dbReference type="InterPro" id="IPR032675">
    <property type="entry name" value="LRR_dom_sf"/>
</dbReference>
<accession>A0A5J9URB2</accession>
<dbReference type="GO" id="GO:0009626">
    <property type="term" value="P:plant-type hypersensitive response"/>
    <property type="evidence" value="ECO:0007669"/>
    <property type="project" value="UniProtKB-ARBA"/>
</dbReference>
<comment type="similarity">
    <text evidence="1">Belongs to the disease resistance NB-LRR family.</text>
</comment>
<dbReference type="PANTHER" id="PTHR36766:SF34">
    <property type="entry name" value="NB-ARC DOMAIN-CONTAINING PROTEIN"/>
    <property type="match status" value="1"/>
</dbReference>
<feature type="non-terminal residue" evidence="13">
    <location>
        <position position="1"/>
    </location>
</feature>
<dbReference type="InterPro" id="IPR041118">
    <property type="entry name" value="Rx_N"/>
</dbReference>
<dbReference type="Gene3D" id="3.80.10.10">
    <property type="entry name" value="Ribonuclease Inhibitor"/>
    <property type="match status" value="3"/>
</dbReference>
<feature type="domain" description="Disease resistance N-terminal" evidence="9">
    <location>
        <begin position="10"/>
        <end position="96"/>
    </location>
</feature>
<protein>
    <recommendedName>
        <fullName evidence="15">AAA+ ATPase domain-containing protein</fullName>
    </recommendedName>
</protein>
<dbReference type="InterPro" id="IPR042197">
    <property type="entry name" value="Apaf_helical"/>
</dbReference>
<proteinExistence type="inferred from homology"/>
<gene>
    <name evidence="13" type="ORF">EJB05_28842</name>
</gene>
<evidence type="ECO:0000256" key="2">
    <source>
        <dbReference type="ARBA" id="ARBA00022614"/>
    </source>
</evidence>
<keyword evidence="6" id="KW-0067">ATP-binding</keyword>
<keyword evidence="2" id="KW-0433">Leucine-rich repeat</keyword>
<keyword evidence="14" id="KW-1185">Reference proteome</keyword>
<dbReference type="InterPro" id="IPR036388">
    <property type="entry name" value="WH-like_DNA-bd_sf"/>
</dbReference>
<evidence type="ECO:0000259" key="8">
    <source>
        <dbReference type="Pfam" id="PF00931"/>
    </source>
</evidence>
<dbReference type="InterPro" id="IPR058922">
    <property type="entry name" value="WHD_DRP"/>
</dbReference>
<evidence type="ECO:0000259" key="11">
    <source>
        <dbReference type="Pfam" id="PF23598"/>
    </source>
</evidence>
<dbReference type="InterPro" id="IPR027417">
    <property type="entry name" value="P-loop_NTPase"/>
</dbReference>
<dbReference type="SMART" id="SM00369">
    <property type="entry name" value="LRR_TYP"/>
    <property type="match status" value="3"/>
</dbReference>
<dbReference type="PANTHER" id="PTHR36766">
    <property type="entry name" value="PLANT BROAD-SPECTRUM MILDEW RESISTANCE PROTEIN RPW8"/>
    <property type="match status" value="1"/>
</dbReference>
<comment type="caution">
    <text evidence="13">The sequence shown here is derived from an EMBL/GenBank/DDBJ whole genome shotgun (WGS) entry which is preliminary data.</text>
</comment>
<dbReference type="GO" id="GO:0043531">
    <property type="term" value="F:ADP binding"/>
    <property type="evidence" value="ECO:0007669"/>
    <property type="project" value="InterPro"/>
</dbReference>
<evidence type="ECO:0000256" key="7">
    <source>
        <dbReference type="ARBA" id="ARBA00023054"/>
    </source>
</evidence>
<dbReference type="EMBL" id="RWGY01000013">
    <property type="protein sequence ID" value="TVU26303.1"/>
    <property type="molecule type" value="Genomic_DNA"/>
</dbReference>
<dbReference type="Pfam" id="PF18052">
    <property type="entry name" value="Rx_N"/>
    <property type="match status" value="1"/>
</dbReference>
<dbReference type="Gene3D" id="3.40.50.300">
    <property type="entry name" value="P-loop containing nucleotide triphosphate hydrolases"/>
    <property type="match status" value="1"/>
</dbReference>
<dbReference type="Pfam" id="PF00931">
    <property type="entry name" value="NB-ARC"/>
    <property type="match status" value="1"/>
</dbReference>
<keyword evidence="3" id="KW-0677">Repeat</keyword>
<feature type="domain" description="Disease resistance protein winged helix" evidence="10">
    <location>
        <begin position="427"/>
        <end position="497"/>
    </location>
</feature>
<dbReference type="OrthoDB" id="1658288at2759"/>
<evidence type="ECO:0000256" key="6">
    <source>
        <dbReference type="ARBA" id="ARBA00022840"/>
    </source>
</evidence>
<dbReference type="Proteomes" id="UP000324897">
    <property type="component" value="Chromosome 2"/>
</dbReference>
<evidence type="ECO:0000256" key="5">
    <source>
        <dbReference type="ARBA" id="ARBA00022821"/>
    </source>
</evidence>
<dbReference type="Pfam" id="PF23559">
    <property type="entry name" value="WHD_DRP"/>
    <property type="match status" value="1"/>
</dbReference>
<dbReference type="AlphaFoldDB" id="A0A5J9URB2"/>
<dbReference type="InterPro" id="IPR002182">
    <property type="entry name" value="NB-ARC"/>
</dbReference>
<evidence type="ECO:0000313" key="13">
    <source>
        <dbReference type="EMBL" id="TVU26303.1"/>
    </source>
</evidence>
<keyword evidence="4" id="KW-0547">Nucleotide-binding</keyword>
<dbReference type="PRINTS" id="PR00364">
    <property type="entry name" value="DISEASERSIST"/>
</dbReference>
<organism evidence="13 14">
    <name type="scientific">Eragrostis curvula</name>
    <name type="common">weeping love grass</name>
    <dbReference type="NCBI Taxonomy" id="38414"/>
    <lineage>
        <taxon>Eukaryota</taxon>
        <taxon>Viridiplantae</taxon>
        <taxon>Streptophyta</taxon>
        <taxon>Embryophyta</taxon>
        <taxon>Tracheophyta</taxon>
        <taxon>Spermatophyta</taxon>
        <taxon>Magnoliopsida</taxon>
        <taxon>Liliopsida</taxon>
        <taxon>Poales</taxon>
        <taxon>Poaceae</taxon>
        <taxon>PACMAD clade</taxon>
        <taxon>Chloridoideae</taxon>
        <taxon>Eragrostideae</taxon>
        <taxon>Eragrostidinae</taxon>
        <taxon>Eragrostis</taxon>
    </lineage>
</organism>
<dbReference type="Gene3D" id="1.10.10.10">
    <property type="entry name" value="Winged helix-like DNA-binding domain superfamily/Winged helix DNA-binding domain"/>
    <property type="match status" value="1"/>
</dbReference>
<evidence type="ECO:0000256" key="1">
    <source>
        <dbReference type="ARBA" id="ARBA00008894"/>
    </source>
</evidence>
<keyword evidence="5" id="KW-0611">Plant defense</keyword>
<dbReference type="SUPFAM" id="SSF52058">
    <property type="entry name" value="L domain-like"/>
    <property type="match status" value="1"/>
</dbReference>
<name>A0A5J9URB2_9POAL</name>
<dbReference type="FunFam" id="3.40.50.300:FF:001091">
    <property type="entry name" value="Probable disease resistance protein At1g61300"/>
    <property type="match status" value="1"/>
</dbReference>
<feature type="domain" description="Disease resistance R13L4/SHOC-2-like LRR" evidence="11">
    <location>
        <begin position="619"/>
        <end position="707"/>
    </location>
</feature>
<evidence type="ECO:0000256" key="4">
    <source>
        <dbReference type="ARBA" id="ARBA00022741"/>
    </source>
</evidence>
<dbReference type="Gramene" id="TVU26303">
    <property type="protein sequence ID" value="TVU26303"/>
    <property type="gene ID" value="EJB05_28842"/>
</dbReference>
<evidence type="ECO:0008006" key="15">
    <source>
        <dbReference type="Google" id="ProtNLM"/>
    </source>
</evidence>
<dbReference type="SUPFAM" id="SSF52047">
    <property type="entry name" value="RNI-like"/>
    <property type="match status" value="1"/>
</dbReference>
<evidence type="ECO:0000259" key="9">
    <source>
        <dbReference type="Pfam" id="PF18052"/>
    </source>
</evidence>
<dbReference type="GO" id="GO:0005524">
    <property type="term" value="F:ATP binding"/>
    <property type="evidence" value="ECO:0007669"/>
    <property type="project" value="UniProtKB-KW"/>
</dbReference>
<dbReference type="Pfam" id="PF23598">
    <property type="entry name" value="LRR_14"/>
    <property type="match status" value="1"/>
</dbReference>
<dbReference type="GO" id="GO:0042742">
    <property type="term" value="P:defense response to bacterium"/>
    <property type="evidence" value="ECO:0007669"/>
    <property type="project" value="UniProtKB-ARBA"/>
</dbReference>
<dbReference type="Pfam" id="PF25019">
    <property type="entry name" value="LRR_R13L1-DRL21"/>
    <property type="match status" value="1"/>
</dbReference>
<keyword evidence="7" id="KW-0175">Coiled coil</keyword>
<dbReference type="InterPro" id="IPR055414">
    <property type="entry name" value="LRR_R13L4/SHOC2-like"/>
</dbReference>
<dbReference type="InterPro" id="IPR056789">
    <property type="entry name" value="LRR_R13L1-DRL21"/>
</dbReference>
<dbReference type="GO" id="GO:0002758">
    <property type="term" value="P:innate immune response-activating signaling pathway"/>
    <property type="evidence" value="ECO:0007669"/>
    <property type="project" value="UniProtKB-ARBA"/>
</dbReference>
<reference evidence="13 14" key="1">
    <citation type="journal article" date="2019" name="Sci. Rep.">
        <title>A high-quality genome of Eragrostis curvula grass provides insights into Poaceae evolution and supports new strategies to enhance forage quality.</title>
        <authorList>
            <person name="Carballo J."/>
            <person name="Santos B.A.C.M."/>
            <person name="Zappacosta D."/>
            <person name="Garbus I."/>
            <person name="Selva J.P."/>
            <person name="Gallo C.A."/>
            <person name="Diaz A."/>
            <person name="Albertini E."/>
            <person name="Caccamo M."/>
            <person name="Echenique V."/>
        </authorList>
    </citation>
    <scope>NUCLEOTIDE SEQUENCE [LARGE SCALE GENOMIC DNA]</scope>
    <source>
        <strain evidence="14">cv. Victoria</strain>
        <tissue evidence="13">Leaf</tissue>
    </source>
</reference>
<feature type="domain" description="NB-ARC" evidence="8">
    <location>
        <begin position="178"/>
        <end position="333"/>
    </location>
</feature>
<dbReference type="InterPro" id="IPR003591">
    <property type="entry name" value="Leu-rich_rpt_typical-subtyp"/>
</dbReference>